<evidence type="ECO:0000256" key="5">
    <source>
        <dbReference type="ARBA" id="ARBA00023136"/>
    </source>
</evidence>
<keyword evidence="2 6" id="KW-0812">Transmembrane</keyword>
<dbReference type="Proteomes" id="UP000556026">
    <property type="component" value="Unassembled WGS sequence"/>
</dbReference>
<organism evidence="8 9">
    <name type="scientific">Geomonas silvestris</name>
    <dbReference type="NCBI Taxonomy" id="2740184"/>
    <lineage>
        <taxon>Bacteria</taxon>
        <taxon>Pseudomonadati</taxon>
        <taxon>Thermodesulfobacteriota</taxon>
        <taxon>Desulfuromonadia</taxon>
        <taxon>Geobacterales</taxon>
        <taxon>Geobacteraceae</taxon>
        <taxon>Geomonas</taxon>
    </lineage>
</organism>
<comment type="subcellular location">
    <subcellularLocation>
        <location evidence="1">Membrane</location>
        <topology evidence="1">Multi-pass membrane protein</topology>
    </subcellularLocation>
</comment>
<evidence type="ECO:0000313" key="9">
    <source>
        <dbReference type="Proteomes" id="UP000556026"/>
    </source>
</evidence>
<dbReference type="GO" id="GO:0017004">
    <property type="term" value="P:cytochrome complex assembly"/>
    <property type="evidence" value="ECO:0007669"/>
    <property type="project" value="UniProtKB-KW"/>
</dbReference>
<proteinExistence type="predicted"/>
<dbReference type="AlphaFoldDB" id="A0A6V8MLL8"/>
<evidence type="ECO:0000256" key="3">
    <source>
        <dbReference type="ARBA" id="ARBA00022748"/>
    </source>
</evidence>
<keyword evidence="9" id="KW-1185">Reference proteome</keyword>
<accession>A0A6V8MLL8</accession>
<sequence>MTTNKNSFAYKVWDFFCSLKLSIFLLIGLALTSIIGTVVMQGPSREYLATLSETKIRIYSALGFFDMYHSWWFILLLYLLTLNLICCSIKRLPRVWKTVFEPVLVLDERFEKSLSTVKELKISGSKAQLKDKMAEFLKSEFANPVITEKDGEYHLFAEKARLSRLGVYVVHFSIIIVFIGALVGSFFGYKGYVNIPEGGSIGEVQTRSGKIVNLGYSVRCEKFSVSFYDTGAPKEFKSILTVLENGKPVPGYVNVPTIVNEPLTYKGITFYQSSYGQSDEGVVYHISVRDRKGGAPLKLTARQGERLTLPGGAFLSIMEATADVRPFMKDFDGPGAQVEFTPAGGKPQPFVILSEKYEAFNAQHGGDLIITMDGLDQKFYTGLQVAKDPGVWVVWFGCFLMVVGIIMAFFMSHKRIWARVSDGAVTLAGSASKNPTGFELAFDELVQKLK</sequence>
<reference evidence="9" key="1">
    <citation type="submission" date="2020-06" db="EMBL/GenBank/DDBJ databases">
        <title>Draft genomic sequence of Geomonas sp. Red330.</title>
        <authorList>
            <person name="Itoh H."/>
            <person name="Zhenxing X."/>
            <person name="Ushijima N."/>
            <person name="Masuda Y."/>
            <person name="Shiratori Y."/>
            <person name="Senoo K."/>
        </authorList>
    </citation>
    <scope>NUCLEOTIDE SEQUENCE [LARGE SCALE GENOMIC DNA]</scope>
    <source>
        <strain evidence="9">Red330</strain>
    </source>
</reference>
<dbReference type="EMBL" id="BLXX01000011">
    <property type="protein sequence ID" value="GFO60920.1"/>
    <property type="molecule type" value="Genomic_DNA"/>
</dbReference>
<dbReference type="PANTHER" id="PTHR31566">
    <property type="entry name" value="CYTOCHROME C BIOGENESIS PROTEIN CCS1, CHLOROPLASTIC"/>
    <property type="match status" value="1"/>
</dbReference>
<dbReference type="RefSeq" id="WP_183355729.1">
    <property type="nucleotide sequence ID" value="NZ_BLXX01000011.1"/>
</dbReference>
<dbReference type="InterPro" id="IPR023494">
    <property type="entry name" value="Cyt_c_bgen_Ccs1/CcsB/ResB"/>
</dbReference>
<feature type="transmembrane region" description="Helical" evidence="6">
    <location>
        <begin position="165"/>
        <end position="189"/>
    </location>
</feature>
<keyword evidence="5 6" id="KW-0472">Membrane</keyword>
<evidence type="ECO:0000256" key="6">
    <source>
        <dbReference type="SAM" id="Phobius"/>
    </source>
</evidence>
<dbReference type="PANTHER" id="PTHR31566:SF0">
    <property type="entry name" value="CYTOCHROME C BIOGENESIS PROTEIN CCS1, CHLOROPLASTIC"/>
    <property type="match status" value="1"/>
</dbReference>
<name>A0A6V8MLL8_9BACT</name>
<feature type="transmembrane region" description="Helical" evidence="6">
    <location>
        <begin position="70"/>
        <end position="89"/>
    </location>
</feature>
<evidence type="ECO:0000256" key="1">
    <source>
        <dbReference type="ARBA" id="ARBA00004141"/>
    </source>
</evidence>
<evidence type="ECO:0000313" key="8">
    <source>
        <dbReference type="EMBL" id="GFO60920.1"/>
    </source>
</evidence>
<feature type="transmembrane region" description="Helical" evidence="6">
    <location>
        <begin position="392"/>
        <end position="411"/>
    </location>
</feature>
<evidence type="ECO:0000256" key="2">
    <source>
        <dbReference type="ARBA" id="ARBA00022692"/>
    </source>
</evidence>
<dbReference type="GO" id="GO:0016020">
    <property type="term" value="C:membrane"/>
    <property type="evidence" value="ECO:0007669"/>
    <property type="project" value="UniProtKB-SubCell"/>
</dbReference>
<evidence type="ECO:0000259" key="7">
    <source>
        <dbReference type="Pfam" id="PF05140"/>
    </source>
</evidence>
<keyword evidence="4 6" id="KW-1133">Transmembrane helix</keyword>
<feature type="domain" description="ResB-like" evidence="7">
    <location>
        <begin position="19"/>
        <end position="343"/>
    </location>
</feature>
<gene>
    <name evidence="8" type="ORF">GMST_32450</name>
</gene>
<protein>
    <submittedName>
        <fullName evidence="8">Cytochrome c biogenesis protein ResB</fullName>
    </submittedName>
</protein>
<keyword evidence="3" id="KW-0201">Cytochrome c-type biogenesis</keyword>
<feature type="transmembrane region" description="Helical" evidence="6">
    <location>
        <begin position="21"/>
        <end position="40"/>
    </location>
</feature>
<dbReference type="Pfam" id="PF05140">
    <property type="entry name" value="ResB"/>
    <property type="match status" value="2"/>
</dbReference>
<dbReference type="InterPro" id="IPR007816">
    <property type="entry name" value="ResB-like_domain"/>
</dbReference>
<evidence type="ECO:0000256" key="4">
    <source>
        <dbReference type="ARBA" id="ARBA00022989"/>
    </source>
</evidence>
<feature type="domain" description="ResB-like" evidence="7">
    <location>
        <begin position="345"/>
        <end position="443"/>
    </location>
</feature>
<comment type="caution">
    <text evidence="8">The sequence shown here is derived from an EMBL/GenBank/DDBJ whole genome shotgun (WGS) entry which is preliminary data.</text>
</comment>